<evidence type="ECO:0000313" key="3">
    <source>
        <dbReference type="Proteomes" id="UP000001137"/>
    </source>
</evidence>
<dbReference type="STRING" id="397948.Cmaq_0381"/>
<dbReference type="AlphaFoldDB" id="A8MBD7"/>
<reference evidence="2 3" key="1">
    <citation type="submission" date="2007-10" db="EMBL/GenBank/DDBJ databases">
        <title>Complete sequence of Caldivirga maquilingensis IC-167.</title>
        <authorList>
            <consortium name="US DOE Joint Genome Institute"/>
            <person name="Copeland A."/>
            <person name="Lucas S."/>
            <person name="Lapidus A."/>
            <person name="Barry K."/>
            <person name="Glavina del Rio T."/>
            <person name="Dalin E."/>
            <person name="Tice H."/>
            <person name="Pitluck S."/>
            <person name="Saunders E."/>
            <person name="Brettin T."/>
            <person name="Bruce D."/>
            <person name="Detter J.C."/>
            <person name="Han C."/>
            <person name="Schmutz J."/>
            <person name="Larimer F."/>
            <person name="Land M."/>
            <person name="Hauser L."/>
            <person name="Kyrpides N."/>
            <person name="Ivanova N."/>
            <person name="Biddle J.F."/>
            <person name="Zhang Z."/>
            <person name="Fitz-Gibbon S.T."/>
            <person name="Lowe T.M."/>
            <person name="Saltikov C."/>
            <person name="House C.H."/>
            <person name="Richardson P."/>
        </authorList>
    </citation>
    <scope>NUCLEOTIDE SEQUENCE [LARGE SCALE GENOMIC DNA]</scope>
    <source>
        <strain evidence="3">ATCC 700844 / DSM 13496 / JCM 10307 / IC-167</strain>
    </source>
</reference>
<proteinExistence type="predicted"/>
<evidence type="ECO:0000259" key="1">
    <source>
        <dbReference type="Pfam" id="PF05916"/>
    </source>
</evidence>
<dbReference type="InterPro" id="IPR021151">
    <property type="entry name" value="GINS_A"/>
</dbReference>
<dbReference type="eggNOG" id="arCOG00552">
    <property type="taxonomic scope" value="Archaea"/>
</dbReference>
<dbReference type="Pfam" id="PF05916">
    <property type="entry name" value="Sld5"/>
    <property type="match status" value="1"/>
</dbReference>
<dbReference type="Gene3D" id="1.20.58.2050">
    <property type="match status" value="1"/>
</dbReference>
<dbReference type="RefSeq" id="WP_012185447.1">
    <property type="nucleotide sequence ID" value="NC_009954.1"/>
</dbReference>
<dbReference type="GeneID" id="5708580"/>
<feature type="domain" description="GINS subunit" evidence="1">
    <location>
        <begin position="69"/>
        <end position="166"/>
    </location>
</feature>
<gene>
    <name evidence="2" type="ordered locus">Cmaq_0381</name>
</gene>
<dbReference type="OrthoDB" id="25946at2157"/>
<dbReference type="EMBL" id="CP000852">
    <property type="protein sequence ID" value="ABW01227.1"/>
    <property type="molecule type" value="Genomic_DNA"/>
</dbReference>
<dbReference type="Proteomes" id="UP000001137">
    <property type="component" value="Chromosome"/>
</dbReference>
<dbReference type="InterPro" id="IPR038437">
    <property type="entry name" value="GINS_Psf3_sf"/>
</dbReference>
<dbReference type="CDD" id="cd11714">
    <property type="entry name" value="GINS_A_archaea"/>
    <property type="match status" value="1"/>
</dbReference>
<accession>A8MBD7</accession>
<sequence>MPSLLSVISTAVSGQGIKVIVNRDIPKVEVNEITFGGYSTGDLVTLPVPLVERLLRRRYVSLTQQDLVTVDDVKRIHWTEGKEAELTKLDKLFYVKARLSALGSGQGNSRELMIALRDLVSIRLKKILNMISVSPSGLPQEIMDKLTIEEELLVKELTRVINPWFNMVINNE</sequence>
<protein>
    <recommendedName>
        <fullName evidence="1">GINS subunit domain-containing protein</fullName>
    </recommendedName>
</protein>
<dbReference type="HOGENOM" id="CLU_1551744_0_0_2"/>
<evidence type="ECO:0000313" key="2">
    <source>
        <dbReference type="EMBL" id="ABW01227.1"/>
    </source>
</evidence>
<name>A8MBD7_CALMQ</name>
<organism evidence="2 3">
    <name type="scientific">Caldivirga maquilingensis (strain ATCC 700844 / DSM 13496 / JCM 10307 / IC-167)</name>
    <dbReference type="NCBI Taxonomy" id="397948"/>
    <lineage>
        <taxon>Archaea</taxon>
        <taxon>Thermoproteota</taxon>
        <taxon>Thermoprotei</taxon>
        <taxon>Thermoproteales</taxon>
        <taxon>Thermoproteaceae</taxon>
        <taxon>Caldivirga</taxon>
    </lineage>
</organism>
<dbReference type="KEGG" id="cma:Cmaq_0381"/>
<keyword evidence="3" id="KW-1185">Reference proteome</keyword>